<dbReference type="InterPro" id="IPR042104">
    <property type="entry name" value="PKS_dehydratase_sf"/>
</dbReference>
<keyword evidence="4" id="KW-0597">Phosphoprotein</keyword>
<dbReference type="RefSeq" id="XP_011636575.1">
    <property type="nucleotide sequence ID" value="XM_011638273.2"/>
</dbReference>
<dbReference type="FunFam" id="3.40.50.720:FF:000209">
    <property type="entry name" value="Polyketide synthase Pks12"/>
    <property type="match status" value="1"/>
</dbReference>
<feature type="region of interest" description="N-terminal hotdog fold" evidence="7">
    <location>
        <begin position="877"/>
        <end position="1006"/>
    </location>
</feature>
<dbReference type="InterPro" id="IPR016039">
    <property type="entry name" value="Thiolase-like"/>
</dbReference>
<feature type="domain" description="Carrier" evidence="8">
    <location>
        <begin position="2026"/>
        <end position="2103"/>
    </location>
</feature>
<accession>A0A6I9W844</accession>
<dbReference type="Pfam" id="PF16197">
    <property type="entry name" value="KAsynt_C_assoc"/>
    <property type="match status" value="1"/>
</dbReference>
<dbReference type="InterPro" id="IPR057326">
    <property type="entry name" value="KR_dom"/>
</dbReference>
<evidence type="ECO:0000259" key="9">
    <source>
        <dbReference type="PROSITE" id="PS52004"/>
    </source>
</evidence>
<dbReference type="PANTHER" id="PTHR43775:SF23">
    <property type="entry name" value="FATTY ACID SYNTHASE 3"/>
    <property type="match status" value="1"/>
</dbReference>
<dbReference type="InterPro" id="IPR014030">
    <property type="entry name" value="Ketoacyl_synth_N"/>
</dbReference>
<evidence type="ECO:0000256" key="6">
    <source>
        <dbReference type="ARBA" id="ARBA00044883"/>
    </source>
</evidence>
<dbReference type="GO" id="GO:0006633">
    <property type="term" value="P:fatty acid biosynthetic process"/>
    <property type="evidence" value="ECO:0007669"/>
    <property type="project" value="InterPro"/>
</dbReference>
<dbReference type="Gene3D" id="3.40.47.10">
    <property type="match status" value="1"/>
</dbReference>
<dbReference type="InterPro" id="IPR050091">
    <property type="entry name" value="PKS_NRPS_Biosynth_Enz"/>
</dbReference>
<dbReference type="Pfam" id="PF00550">
    <property type="entry name" value="PP-binding"/>
    <property type="match status" value="1"/>
</dbReference>
<feature type="domain" description="PKS/mFAS DH" evidence="10">
    <location>
        <begin position="877"/>
        <end position="1144"/>
    </location>
</feature>
<dbReference type="PROSITE" id="PS52019">
    <property type="entry name" value="PKS_MFAS_DH"/>
    <property type="match status" value="1"/>
</dbReference>
<dbReference type="InterPro" id="IPR020841">
    <property type="entry name" value="PKS_Beta-ketoAc_synthase_dom"/>
</dbReference>
<dbReference type="Pfam" id="PF13602">
    <property type="entry name" value="ADH_zinc_N_2"/>
    <property type="match status" value="1"/>
</dbReference>
<dbReference type="Proteomes" id="UP000504615">
    <property type="component" value="Unplaced"/>
</dbReference>
<dbReference type="InterPro" id="IPR020843">
    <property type="entry name" value="ER"/>
</dbReference>
<dbReference type="GO" id="GO:0016491">
    <property type="term" value="F:oxidoreductase activity"/>
    <property type="evidence" value="ECO:0007669"/>
    <property type="project" value="InterPro"/>
</dbReference>
<evidence type="ECO:0000313" key="12">
    <source>
        <dbReference type="RefSeq" id="XP_011636575.1"/>
    </source>
</evidence>
<dbReference type="CDD" id="cd00833">
    <property type="entry name" value="PKS"/>
    <property type="match status" value="1"/>
</dbReference>
<dbReference type="SUPFAM" id="SSF53901">
    <property type="entry name" value="Thiolase-like"/>
    <property type="match status" value="1"/>
</dbReference>
<dbReference type="GeneID" id="105426871"/>
<dbReference type="PROSITE" id="PS50075">
    <property type="entry name" value="CARRIER"/>
    <property type="match status" value="1"/>
</dbReference>
<dbReference type="InterPro" id="IPR014043">
    <property type="entry name" value="Acyl_transferase_dom"/>
</dbReference>
<dbReference type="InterPro" id="IPR036736">
    <property type="entry name" value="ACP-like_sf"/>
</dbReference>
<dbReference type="SMART" id="SM00827">
    <property type="entry name" value="PKS_AT"/>
    <property type="match status" value="1"/>
</dbReference>
<dbReference type="Pfam" id="PF00109">
    <property type="entry name" value="ketoacyl-synt"/>
    <property type="match status" value="1"/>
</dbReference>
<name>A0A6I9W844_9HYME</name>
<dbReference type="InterPro" id="IPR009081">
    <property type="entry name" value="PP-bd_ACP"/>
</dbReference>
<dbReference type="SUPFAM" id="SSF50129">
    <property type="entry name" value="GroES-like"/>
    <property type="match status" value="1"/>
</dbReference>
<dbReference type="InterPro" id="IPR001227">
    <property type="entry name" value="Ac_transferase_dom_sf"/>
</dbReference>
<dbReference type="SMART" id="SM00825">
    <property type="entry name" value="PKS_KS"/>
    <property type="match status" value="1"/>
</dbReference>
<comment type="caution">
    <text evidence="7">Lacks conserved residue(s) required for the propagation of feature annotation.</text>
</comment>
<dbReference type="EC" id="2.3.1.85" evidence="1"/>
<keyword evidence="3" id="KW-0596">Phosphopantetheine</keyword>
<dbReference type="SUPFAM" id="SSF52151">
    <property type="entry name" value="FabD/lysophospholipase-like"/>
    <property type="match status" value="1"/>
</dbReference>
<reference evidence="12" key="1">
    <citation type="submission" date="2025-08" db="UniProtKB">
        <authorList>
            <consortium name="RefSeq"/>
        </authorList>
    </citation>
    <scope>IDENTIFICATION</scope>
</reference>
<protein>
    <recommendedName>
        <fullName evidence="2">Fatty acid synthase</fullName>
        <ecNumber evidence="1">2.3.1.85</ecNumber>
    </recommendedName>
</protein>
<gene>
    <name evidence="12" type="primary">LOC105426871</name>
</gene>
<evidence type="ECO:0000259" key="8">
    <source>
        <dbReference type="PROSITE" id="PS50075"/>
    </source>
</evidence>
<evidence type="ECO:0000259" key="10">
    <source>
        <dbReference type="PROSITE" id="PS52019"/>
    </source>
</evidence>
<evidence type="ECO:0000256" key="7">
    <source>
        <dbReference type="PROSITE-ProRule" id="PRU01363"/>
    </source>
</evidence>
<dbReference type="CDD" id="cd05195">
    <property type="entry name" value="enoyl_red"/>
    <property type="match status" value="1"/>
</dbReference>
<dbReference type="SMART" id="SM00822">
    <property type="entry name" value="PKS_KR"/>
    <property type="match status" value="1"/>
</dbReference>
<evidence type="ECO:0000256" key="1">
    <source>
        <dbReference type="ARBA" id="ARBA00012873"/>
    </source>
</evidence>
<dbReference type="PROSITE" id="PS52004">
    <property type="entry name" value="KS3_2"/>
    <property type="match status" value="1"/>
</dbReference>
<dbReference type="InterPro" id="IPR014031">
    <property type="entry name" value="Ketoacyl_synth_C"/>
</dbReference>
<dbReference type="PANTHER" id="PTHR43775">
    <property type="entry name" value="FATTY ACID SYNTHASE"/>
    <property type="match status" value="1"/>
</dbReference>
<dbReference type="SMART" id="SM00829">
    <property type="entry name" value="PKS_ER"/>
    <property type="match status" value="1"/>
</dbReference>
<dbReference type="SUPFAM" id="SSF47336">
    <property type="entry name" value="ACP-like"/>
    <property type="match status" value="1"/>
</dbReference>
<dbReference type="InterPro" id="IPR049900">
    <property type="entry name" value="PKS_mFAS_DH"/>
</dbReference>
<proteinExistence type="predicted"/>
<dbReference type="Gene3D" id="3.40.366.10">
    <property type="entry name" value="Malonyl-Coenzyme A Acyl Carrier Protein, domain 2"/>
    <property type="match status" value="1"/>
</dbReference>
<dbReference type="Pfam" id="PF00698">
    <property type="entry name" value="Acyl_transf_1"/>
    <property type="match status" value="1"/>
</dbReference>
<dbReference type="InterPro" id="IPR018201">
    <property type="entry name" value="Ketoacyl_synth_AS"/>
</dbReference>
<dbReference type="Gene3D" id="3.10.129.110">
    <property type="entry name" value="Polyketide synthase dehydratase"/>
    <property type="match status" value="1"/>
</dbReference>
<comment type="catalytic activity">
    <reaction evidence="6">
        <text>acetyl-CoA + n malonyl-CoA + 2n NADPH + 2n H(+) = a long-chain fatty acid + (n+1) CoA + n CO2 + 2n NADP(+).</text>
        <dbReference type="EC" id="2.3.1.85"/>
    </reaction>
</comment>
<dbReference type="KEGG" id="pbar:105426871"/>
<sequence length="2108" mass="237997">MNDEGTYKQQSYTFEDEIVISGIAGRFPDSDNMNQLRENLFSKINLVRADHDRWKIEHLDLPTHMGTVNNVNKFDADFFGISSQQAHVFSPEIRMLLEHSHEAIIDAGINPKQLRGKNTAVIMGTCVLEAEEKLLYEDLQVGGLNIIGCSKSAIANMISHYLDLKGPSYTVDTACSTAFYTVALGYHCIRSGICEDAIVGAANLCFHPFINIQHLLLGILSPNGCCRPFDVAANGYTRSETVAVIYLQKAKNAKRIYAICSHAKMNNDGYKAEGITFPSTTMQSILLEEFYNECKIPTSYLDYFEAHGTSTKVGDPAEINAIYNVICKNRKSPLMIGSVKSNLGHSEAASGLTQIAKIIIAFETGFIPPNIHYTSPRNDINALHNGSVEIITEPMPVKNGYVAANCFGFGGANVHILFKWNIKSKINTAAPDDDLPRLVTLSGRTEESVKLFLTDVANHPIDVEYIRLLHDIHADNIDGHSWRGYTILTPSQLLTPKSHFHHIANELNTLQQNSIKVIQKFKNVKRPVWFIFSSLGTQWPEMGRTLLKFHVFANAIRICDATLKPYDISITDILTRKDEKIRENYALHAFVGIVAVQIGLVDLLTSLGIVADYMIGHSAGELGCAYADKCLTIEQTIVSAYFIAMACTDRKIIRSSAAVIRLDYEKLKNICPTDIEIICRNNRYNNIVSGPVKSIQKFITKLQNDNISVKEIYCNVPYHSCYISSVKTQLLLKLNEIIPEPKERSLKWISTSVHHTKWSISTSKLSSAEYHTNSIINTILFEQTMHLIQNNAVTIEIAPDSVLQNILNQSLHSEVTNIILTQRTNEIHERDTDVILQGIGKLYNCGLQPRIANLYPPVNFPVRRGTPMISPSIRWDHSEDWFVPTYKAQKRMKSGERCVEIALKDENYDYMAGYVIDGRNLLPPTGYLALVWQTVGMMKGQIYTTLPIIFQDVSFIRAIHLAKDNVIKLTIAIRKDGKFEITEEDSTVVTGTVYETANPEQDMISTDLLPEDNDEEEHMTEQDIYKLQKFKLRDYQYSSCFRGLKTASISGNKGRIVWTGNWVTFMDNMLQMQILGYNTSELYITTSIQKLIINPLLHKKKLQEITEEEKQMPIRVYKEIDTIIAGGIEIRGLKTTQISCRKIAQNPVLQEYVFVAHHDYAKMSLDKVIRVCAQLVLDDHQIMKVNAIEIVEDIDNVAVEDLSSSMLVDAFGDIPLVQVDINLLTSPNRFNPVNLSPHISIGNLTKSSIEDKVIIICGFNLLSKQQILEERVLPFLKEGGFILTRENCNLTVSDKYLQQYQLNVILEKRTDKETIILLKNKMCIEETTVVYINNHNFNWLENLKLLLSDKNKNERKSRIIIVGEKDFDCGVLGFVNCLRKEPGGTRVRGVFIQDKEAPKFSLQNSFYVQQLQKDMSINVLRPNKMWGSYRHLRLPQSTTEFVPSAHLCQTVRGDLSSFCWVENDRTINFRREDLVHVVYSSLNFKDVMLTTGKLEKLNSQGRFTHTPLGMEYVGFDADGQRVMGLCDTDSIANIVAKDKTFCWKIPDTWTFEEAATIPCVYSTAYFALYIRGKIKRGNKILIHSGTGAVGQAAIHLALQEECVVFTTVGTCDKRDFIKKLFPTIRDEHIGNSRDTSFEQMVMRQTHGRGVDIVLNSLAEEKLIASVRCLAQNGRFLQIDKIEMISNNPLDMSILQKGISFYGILLDNMLNGNHIYKTLLSNMVADGLKNGAIKPIQAKVFLKSEIEAAFRYMASGKHMGKVIINMQERDKLLDEHVVAQRRYYCVQDKSYIILGGLGGFGLELTDWLICRGAKNVVLISRSGIKNGYQRMKIQFWKSCGVNVLIFKNVNVDVSEDCEHLLRTVERQAPVDAIFNVAMVLKDGLLKNQTAKTFAESFRPKAWATQMLDKLSRKICPKLRHFVVFSSINCGRGNAEQTNYGMANSIIERICERRMQEGLPGLAIQWGSICDVGYVADVLQKDNSKELILSGTLQQKLSCCLEKLEKFLLQNCPVVNSMVLPTEKKAESSGFSSLIETVVNILNIKDVKVVRQNAILTEFGMDSLMAVEIKQTIEREFAIILTVEEIRHLTFTKLNEICDKSNLKETCALK</sequence>
<dbReference type="InterPro" id="IPR011032">
    <property type="entry name" value="GroES-like_sf"/>
</dbReference>
<dbReference type="Gene3D" id="3.30.70.3290">
    <property type="match status" value="1"/>
</dbReference>
<dbReference type="InterPro" id="IPR049391">
    <property type="entry name" value="FAS_pseudo-KR"/>
</dbReference>
<dbReference type="Gene3D" id="3.40.50.720">
    <property type="entry name" value="NAD(P)-binding Rossmann-like Domain"/>
    <property type="match status" value="1"/>
</dbReference>
<dbReference type="SUPFAM" id="SSF51735">
    <property type="entry name" value="NAD(P)-binding Rossmann-fold domains"/>
    <property type="match status" value="2"/>
</dbReference>
<dbReference type="Pfam" id="PF21149">
    <property type="entry name" value="FAS_pseudo-KR"/>
    <property type="match status" value="1"/>
</dbReference>
<evidence type="ECO:0000256" key="3">
    <source>
        <dbReference type="ARBA" id="ARBA00022450"/>
    </source>
</evidence>
<dbReference type="GO" id="GO:0004312">
    <property type="term" value="F:fatty acid synthase activity"/>
    <property type="evidence" value="ECO:0007669"/>
    <property type="project" value="UniProtKB-EC"/>
</dbReference>
<evidence type="ECO:0000256" key="5">
    <source>
        <dbReference type="ARBA" id="ARBA00022679"/>
    </source>
</evidence>
<keyword evidence="5" id="KW-0808">Transferase</keyword>
<dbReference type="Pfam" id="PF02801">
    <property type="entry name" value="Ketoacyl-synt_C"/>
    <property type="match status" value="1"/>
</dbReference>
<dbReference type="InterPro" id="IPR036291">
    <property type="entry name" value="NAD(P)-bd_dom_sf"/>
</dbReference>
<dbReference type="Gene3D" id="3.90.180.10">
    <property type="entry name" value="Medium-chain alcohol dehydrogenases, catalytic domain"/>
    <property type="match status" value="1"/>
</dbReference>
<dbReference type="FunFam" id="1.10.1200.10:FF:000013">
    <property type="entry name" value="Fatty acid synthase"/>
    <property type="match status" value="1"/>
</dbReference>
<dbReference type="OrthoDB" id="329835at2759"/>
<dbReference type="Gene3D" id="1.10.1200.10">
    <property type="entry name" value="ACP-like"/>
    <property type="match status" value="1"/>
</dbReference>
<organism evidence="11 12">
    <name type="scientific">Pogonomyrmex barbatus</name>
    <name type="common">red harvester ant</name>
    <dbReference type="NCBI Taxonomy" id="144034"/>
    <lineage>
        <taxon>Eukaryota</taxon>
        <taxon>Metazoa</taxon>
        <taxon>Ecdysozoa</taxon>
        <taxon>Arthropoda</taxon>
        <taxon>Hexapoda</taxon>
        <taxon>Insecta</taxon>
        <taxon>Pterygota</taxon>
        <taxon>Neoptera</taxon>
        <taxon>Endopterygota</taxon>
        <taxon>Hymenoptera</taxon>
        <taxon>Apocrita</taxon>
        <taxon>Aculeata</taxon>
        <taxon>Formicoidea</taxon>
        <taxon>Formicidae</taxon>
        <taxon>Myrmicinae</taxon>
        <taxon>Pogonomyrmex</taxon>
    </lineage>
</organism>
<dbReference type="PROSITE" id="PS00606">
    <property type="entry name" value="KS3_1"/>
    <property type="match status" value="1"/>
</dbReference>
<evidence type="ECO:0000256" key="2">
    <source>
        <dbReference type="ARBA" id="ARBA00018769"/>
    </source>
</evidence>
<dbReference type="InterPro" id="IPR013968">
    <property type="entry name" value="PKS_KR"/>
</dbReference>
<feature type="domain" description="Ketosynthase family 3 (KS3)" evidence="9">
    <location>
        <begin position="15"/>
        <end position="420"/>
    </location>
</feature>
<evidence type="ECO:0000256" key="4">
    <source>
        <dbReference type="ARBA" id="ARBA00022553"/>
    </source>
</evidence>
<feature type="region of interest" description="C-terminal hotdog fold" evidence="7">
    <location>
        <begin position="1016"/>
        <end position="1144"/>
    </location>
</feature>
<dbReference type="Pfam" id="PF08659">
    <property type="entry name" value="KR"/>
    <property type="match status" value="1"/>
</dbReference>
<dbReference type="InterPro" id="IPR016035">
    <property type="entry name" value="Acyl_Trfase/lysoPLipase"/>
</dbReference>
<dbReference type="GO" id="GO:0004315">
    <property type="term" value="F:3-oxoacyl-[acyl-carrier-protein] synthase activity"/>
    <property type="evidence" value="ECO:0007669"/>
    <property type="project" value="InterPro"/>
</dbReference>
<dbReference type="InterPro" id="IPR032821">
    <property type="entry name" value="PKS_assoc"/>
</dbReference>
<keyword evidence="11" id="KW-1185">Reference proteome</keyword>
<evidence type="ECO:0000313" key="11">
    <source>
        <dbReference type="Proteomes" id="UP000504615"/>
    </source>
</evidence>